<accession>A0AAV1MCN9</accession>
<sequence>MSSKNRNRIKTLAYSQTDLESALKDIRERGYGIRETCKKYNIPRSTVQDRLSGKRTDKLKNPGPEPVLGISMEKEVVQWIIKIAKCGFPVKKQELLDTVQKILKDYQRPNPFKDDRPGQTWYSGFLKRNPEISVRAAESINKARARVTEEHIRQWFRELQTFLSESGQSDILTQPDRIFNADESGFSLCPKTGKVLGPKGFRNLYQVNSGNEKDNLTVLINFSAKGQMCPPVVVFPYLRPPKAVTESMPPEWILGRSESGWMRSEIFFEYIVNDFNTWVENNKIQKPILLLVDGHKSHMSLVLSSMCEQLGIILYALPPNTTHILQPADVSVFAPLKVNWRKEVRKFLSKPENLNASVTKTNFCQLFKNIIEDSQMDICIKNGFRKCGLFPFDPNAVDYTKCVQSTMERLNNPRNCEQTGITNQDLVSTRKVIRHLGPVLRKKNVDIKFILREVKKLRKTEPRQSEVLYETGSEDRSNSTVRLSTSLLIDSETNLSKANPATITSMPHTVNPVNDSDPASVIDGSGLNNTHYADVQLLPPPIKENILLHADTSKDIAIEGCDKYNVPESLLTNLELKNQEAINNQIISRQDTKENINIETSLSSFHLSGSYLDQGTLVSLDDIVIIPLQSSTPTRIEFQGISSPAVVTLPHVKNKESLTESEKLYSETEVLFKTPMTIEENQLLASQCTILADQTMTEPILSTSISNSGFSTNVNSENNYSILGNTSRHQPTSMESLDNVIVIPAESTALSTNAFSKHLFVPEPLVKSNKNISKPRVPAAISSLAWRKHYEEKEKNKHEKRESIQRKKEASKRKKDERGEVKRRKTVKRTKTDKFNILGTENKENNITKQRCAQCEVILNSDTEEDEDKNVGCDFCTKWFHLKCTDFIGLSYDEVKDKAFKCNSCIIEED</sequence>
<evidence type="ECO:0000313" key="9">
    <source>
        <dbReference type="EMBL" id="CAK1604602.1"/>
    </source>
</evidence>
<evidence type="ECO:0000256" key="1">
    <source>
        <dbReference type="ARBA" id="ARBA00004123"/>
    </source>
</evidence>
<dbReference type="InterPro" id="IPR050863">
    <property type="entry name" value="CenT-Element_Derived"/>
</dbReference>
<dbReference type="InterPro" id="IPR006600">
    <property type="entry name" value="HTH_CenpB_DNA-bd_dom"/>
</dbReference>
<dbReference type="SUPFAM" id="SSF46689">
    <property type="entry name" value="Homeodomain-like"/>
    <property type="match status" value="1"/>
</dbReference>
<dbReference type="AlphaFoldDB" id="A0AAV1MCN9"/>
<dbReference type="InterPro" id="IPR013083">
    <property type="entry name" value="Znf_RING/FYVE/PHD"/>
</dbReference>
<evidence type="ECO:0000256" key="7">
    <source>
        <dbReference type="SAM" id="MobiDB-lite"/>
    </source>
</evidence>
<dbReference type="PROSITE" id="PS01359">
    <property type="entry name" value="ZF_PHD_1"/>
    <property type="match status" value="1"/>
</dbReference>
<comment type="caution">
    <text evidence="9">The sequence shown here is derived from an EMBL/GenBank/DDBJ whole genome shotgun (WGS) entry which is preliminary data.</text>
</comment>
<comment type="subcellular location">
    <subcellularLocation>
        <location evidence="1">Nucleus</location>
    </subcellularLocation>
</comment>
<feature type="domain" description="HTH CENPB-type" evidence="8">
    <location>
        <begin position="60"/>
        <end position="135"/>
    </location>
</feature>
<dbReference type="EMBL" id="CAVLGL010000159">
    <property type="protein sequence ID" value="CAK1604602.1"/>
    <property type="molecule type" value="Genomic_DNA"/>
</dbReference>
<protein>
    <recommendedName>
        <fullName evidence="8">HTH CENPB-type domain-containing protein</fullName>
    </recommendedName>
</protein>
<dbReference type="PROSITE" id="PS51253">
    <property type="entry name" value="HTH_CENPB"/>
    <property type="match status" value="1"/>
</dbReference>
<dbReference type="InterPro" id="IPR011011">
    <property type="entry name" value="Znf_FYVE_PHD"/>
</dbReference>
<dbReference type="Proteomes" id="UP001314205">
    <property type="component" value="Unassembled WGS sequence"/>
</dbReference>
<evidence type="ECO:0000313" key="10">
    <source>
        <dbReference type="Proteomes" id="UP001314205"/>
    </source>
</evidence>
<dbReference type="SUPFAM" id="SSF57903">
    <property type="entry name" value="FYVE/PHD zinc finger"/>
    <property type="match status" value="1"/>
</dbReference>
<dbReference type="GO" id="GO:0003677">
    <property type="term" value="F:DNA binding"/>
    <property type="evidence" value="ECO:0007669"/>
    <property type="project" value="UniProtKB-KW"/>
</dbReference>
<reference evidence="9 10" key="1">
    <citation type="submission" date="2023-11" db="EMBL/GenBank/DDBJ databases">
        <authorList>
            <person name="Hedman E."/>
            <person name="Englund M."/>
            <person name="Stromberg M."/>
            <person name="Nyberg Akerstrom W."/>
            <person name="Nylinder S."/>
            <person name="Jareborg N."/>
            <person name="Kallberg Y."/>
            <person name="Kronander E."/>
        </authorList>
    </citation>
    <scope>NUCLEOTIDE SEQUENCE [LARGE SCALE GENOMIC DNA]</scope>
</reference>
<evidence type="ECO:0000256" key="4">
    <source>
        <dbReference type="ARBA" id="ARBA00022833"/>
    </source>
</evidence>
<keyword evidence="2" id="KW-0479">Metal-binding</keyword>
<dbReference type="GO" id="GO:0008270">
    <property type="term" value="F:zinc ion binding"/>
    <property type="evidence" value="ECO:0007669"/>
    <property type="project" value="UniProtKB-KW"/>
</dbReference>
<dbReference type="SMART" id="SM00249">
    <property type="entry name" value="PHD"/>
    <property type="match status" value="1"/>
</dbReference>
<evidence type="ECO:0000256" key="3">
    <source>
        <dbReference type="ARBA" id="ARBA00022771"/>
    </source>
</evidence>
<dbReference type="InterPro" id="IPR019786">
    <property type="entry name" value="Zinc_finger_PHD-type_CS"/>
</dbReference>
<dbReference type="PANTHER" id="PTHR19303:SF74">
    <property type="entry name" value="POGO TRANSPOSABLE ELEMENT WITH KRAB DOMAIN"/>
    <property type="match status" value="1"/>
</dbReference>
<feature type="region of interest" description="Disordered" evidence="7">
    <location>
        <begin position="792"/>
        <end position="827"/>
    </location>
</feature>
<dbReference type="Gene3D" id="1.10.10.60">
    <property type="entry name" value="Homeodomain-like"/>
    <property type="match status" value="1"/>
</dbReference>
<dbReference type="Pfam" id="PF03184">
    <property type="entry name" value="DDE_1"/>
    <property type="match status" value="1"/>
</dbReference>
<dbReference type="Gene3D" id="3.30.40.10">
    <property type="entry name" value="Zinc/RING finger domain, C3HC4 (zinc finger)"/>
    <property type="match status" value="1"/>
</dbReference>
<organism evidence="9 10">
    <name type="scientific">Parnassius mnemosyne</name>
    <name type="common">clouded apollo</name>
    <dbReference type="NCBI Taxonomy" id="213953"/>
    <lineage>
        <taxon>Eukaryota</taxon>
        <taxon>Metazoa</taxon>
        <taxon>Ecdysozoa</taxon>
        <taxon>Arthropoda</taxon>
        <taxon>Hexapoda</taxon>
        <taxon>Insecta</taxon>
        <taxon>Pterygota</taxon>
        <taxon>Neoptera</taxon>
        <taxon>Endopterygota</taxon>
        <taxon>Lepidoptera</taxon>
        <taxon>Glossata</taxon>
        <taxon>Ditrysia</taxon>
        <taxon>Papilionoidea</taxon>
        <taxon>Papilionidae</taxon>
        <taxon>Parnassiinae</taxon>
        <taxon>Parnassini</taxon>
        <taxon>Parnassius</taxon>
        <taxon>Driopa</taxon>
    </lineage>
</organism>
<dbReference type="PANTHER" id="PTHR19303">
    <property type="entry name" value="TRANSPOSON"/>
    <property type="match status" value="1"/>
</dbReference>
<dbReference type="InterPro" id="IPR007889">
    <property type="entry name" value="HTH_Psq"/>
</dbReference>
<evidence type="ECO:0000256" key="5">
    <source>
        <dbReference type="ARBA" id="ARBA00023125"/>
    </source>
</evidence>
<dbReference type="Gene3D" id="3.30.420.10">
    <property type="entry name" value="Ribonuclease H-like superfamily/Ribonuclease H"/>
    <property type="match status" value="1"/>
</dbReference>
<dbReference type="InterPro" id="IPR009057">
    <property type="entry name" value="Homeodomain-like_sf"/>
</dbReference>
<feature type="compositionally biased region" description="Basic and acidic residues" evidence="7">
    <location>
        <begin position="792"/>
        <end position="820"/>
    </location>
</feature>
<name>A0AAV1MCN9_9NEOP</name>
<dbReference type="Pfam" id="PF05225">
    <property type="entry name" value="HTH_psq"/>
    <property type="match status" value="1"/>
</dbReference>
<keyword evidence="3" id="KW-0863">Zinc-finger</keyword>
<keyword evidence="10" id="KW-1185">Reference proteome</keyword>
<dbReference type="GO" id="GO:0005634">
    <property type="term" value="C:nucleus"/>
    <property type="evidence" value="ECO:0007669"/>
    <property type="project" value="UniProtKB-SubCell"/>
</dbReference>
<evidence type="ECO:0000256" key="6">
    <source>
        <dbReference type="ARBA" id="ARBA00023242"/>
    </source>
</evidence>
<keyword evidence="5" id="KW-0238">DNA-binding</keyword>
<proteinExistence type="predicted"/>
<dbReference type="InterPro" id="IPR036397">
    <property type="entry name" value="RNaseH_sf"/>
</dbReference>
<evidence type="ECO:0000259" key="8">
    <source>
        <dbReference type="PROSITE" id="PS51253"/>
    </source>
</evidence>
<dbReference type="InterPro" id="IPR004875">
    <property type="entry name" value="DDE_SF_endonuclease_dom"/>
</dbReference>
<evidence type="ECO:0000256" key="2">
    <source>
        <dbReference type="ARBA" id="ARBA00022723"/>
    </source>
</evidence>
<dbReference type="InterPro" id="IPR001965">
    <property type="entry name" value="Znf_PHD"/>
</dbReference>
<keyword evidence="6" id="KW-0539">Nucleus</keyword>
<gene>
    <name evidence="9" type="ORF">PARMNEM_LOCUS22800</name>
</gene>
<dbReference type="CDD" id="cd15517">
    <property type="entry name" value="PHD_TCF19_like"/>
    <property type="match status" value="1"/>
</dbReference>
<keyword evidence="4" id="KW-0862">Zinc</keyword>